<dbReference type="FunFam" id="3.90.1150.10:FF:000033">
    <property type="entry name" value="Cystathionine gamma-synthase"/>
    <property type="match status" value="1"/>
</dbReference>
<accession>A0A2G0CIL2</accession>
<dbReference type="GO" id="GO:0016846">
    <property type="term" value="F:carbon-sulfur lyase activity"/>
    <property type="evidence" value="ECO:0007669"/>
    <property type="project" value="TreeGrafter"/>
</dbReference>
<comment type="similarity">
    <text evidence="4">Belongs to the trans-sulfuration enzymes family.</text>
</comment>
<comment type="cofactor">
    <cofactor evidence="1 4">
        <name>pyridoxal 5'-phosphate</name>
        <dbReference type="ChEBI" id="CHEBI:597326"/>
    </cofactor>
</comment>
<name>A0A2G0CIL2_9BACT</name>
<evidence type="ECO:0000256" key="4">
    <source>
        <dbReference type="RuleBase" id="RU362118"/>
    </source>
</evidence>
<dbReference type="PANTHER" id="PTHR11808:SF80">
    <property type="entry name" value="CYSTATHIONINE GAMMA-LYASE"/>
    <property type="match status" value="1"/>
</dbReference>
<dbReference type="FunFam" id="3.40.640.10:FF:000046">
    <property type="entry name" value="Cystathionine gamma-lyase"/>
    <property type="match status" value="1"/>
</dbReference>
<evidence type="ECO:0008006" key="7">
    <source>
        <dbReference type="Google" id="ProtNLM"/>
    </source>
</evidence>
<dbReference type="InterPro" id="IPR054542">
    <property type="entry name" value="Cys_met_metab_PP"/>
</dbReference>
<evidence type="ECO:0000313" key="6">
    <source>
        <dbReference type="Proteomes" id="UP000226437"/>
    </source>
</evidence>
<feature type="modified residue" description="N6-(pyridoxal phosphate)lysine" evidence="3">
    <location>
        <position position="209"/>
    </location>
</feature>
<keyword evidence="6" id="KW-1185">Reference proteome</keyword>
<evidence type="ECO:0000256" key="2">
    <source>
        <dbReference type="ARBA" id="ARBA00022898"/>
    </source>
</evidence>
<dbReference type="GO" id="GO:0009086">
    <property type="term" value="P:methionine biosynthetic process"/>
    <property type="evidence" value="ECO:0007669"/>
    <property type="project" value="UniProtKB-ARBA"/>
</dbReference>
<organism evidence="5 6">
    <name type="scientific">Neolewinella marina</name>
    <dbReference type="NCBI Taxonomy" id="438751"/>
    <lineage>
        <taxon>Bacteria</taxon>
        <taxon>Pseudomonadati</taxon>
        <taxon>Bacteroidota</taxon>
        <taxon>Saprospiria</taxon>
        <taxon>Saprospirales</taxon>
        <taxon>Lewinellaceae</taxon>
        <taxon>Neolewinella</taxon>
    </lineage>
</organism>
<dbReference type="AlphaFoldDB" id="A0A2G0CIL2"/>
<dbReference type="RefSeq" id="WP_099104802.1">
    <property type="nucleotide sequence ID" value="NZ_JAATJF010000001.1"/>
</dbReference>
<dbReference type="Gene3D" id="3.40.640.10">
    <property type="entry name" value="Type I PLP-dependent aspartate aminotransferase-like (Major domain)"/>
    <property type="match status" value="1"/>
</dbReference>
<protein>
    <recommendedName>
        <fullName evidence="7">Methionine gamma-lyase</fullName>
    </recommendedName>
</protein>
<dbReference type="PANTHER" id="PTHR11808">
    <property type="entry name" value="TRANS-SULFURATION ENZYME FAMILY MEMBER"/>
    <property type="match status" value="1"/>
</dbReference>
<dbReference type="GO" id="GO:0019346">
    <property type="term" value="P:transsulfuration"/>
    <property type="evidence" value="ECO:0007669"/>
    <property type="project" value="InterPro"/>
</dbReference>
<gene>
    <name evidence="5" type="ORF">CGL56_01910</name>
</gene>
<dbReference type="PIRSF" id="PIRSF001434">
    <property type="entry name" value="CGS"/>
    <property type="match status" value="1"/>
</dbReference>
<dbReference type="InterPro" id="IPR015422">
    <property type="entry name" value="PyrdxlP-dep_Trfase_small"/>
</dbReference>
<sequence>MKQASIAVKDPRVPTFNPAHQVPLVAASSFVFDTLEQGIDIFDGVEKGHIYGRFGNPTVDAAADKIAALENHGLKGEAYGLFCSSGMAAIATVLTGLCQPGQVILTQADLYGGSSALIDNMATRGIRRITADLRDIEGVEDILADQPEVSVIYVETPSNPTLRCIDLMVLANLAHHYEARLVVDNTFATPIAQQPLRHGADVVLHSTTKYLNGHGTGVAGAIVCRDRELLENTFVPIHRLYGGTGNPWDAWLVLNGLKTLSLRMERHSENAQRVAEYLYRHPRVREVNYPGLPDHPDCSTVGKQMTLNGGMLSFELDGGLEDAKRFMNRLKFCTLTPTLGDVDTLVLHPATMSHRSIDRETRLAHGITDGLVRLSIGIEAVEDILVDLEQALD</sequence>
<dbReference type="CDD" id="cd00614">
    <property type="entry name" value="CGS_like"/>
    <property type="match status" value="1"/>
</dbReference>
<evidence type="ECO:0000313" key="5">
    <source>
        <dbReference type="EMBL" id="PHK99823.1"/>
    </source>
</evidence>
<dbReference type="Proteomes" id="UP000226437">
    <property type="component" value="Unassembled WGS sequence"/>
</dbReference>
<proteinExistence type="inferred from homology"/>
<dbReference type="EMBL" id="PDLO01000001">
    <property type="protein sequence ID" value="PHK99823.1"/>
    <property type="molecule type" value="Genomic_DNA"/>
</dbReference>
<dbReference type="Pfam" id="PF01053">
    <property type="entry name" value="Cys_Met_Meta_PP"/>
    <property type="match status" value="1"/>
</dbReference>
<dbReference type="Gene3D" id="3.90.1150.10">
    <property type="entry name" value="Aspartate Aminotransferase, domain 1"/>
    <property type="match status" value="1"/>
</dbReference>
<evidence type="ECO:0000256" key="3">
    <source>
        <dbReference type="PIRSR" id="PIRSR001434-2"/>
    </source>
</evidence>
<reference evidence="5 6" key="1">
    <citation type="submission" date="2017-10" db="EMBL/GenBank/DDBJ databases">
        <title>The draft genome sequence of Lewinella marina KCTC 32374.</title>
        <authorList>
            <person name="Wang K."/>
        </authorList>
    </citation>
    <scope>NUCLEOTIDE SEQUENCE [LARGE SCALE GENOMIC DNA]</scope>
    <source>
        <strain evidence="5 6">MKG-38</strain>
    </source>
</reference>
<dbReference type="PROSITE" id="PS00868">
    <property type="entry name" value="CYS_MET_METAB_PP"/>
    <property type="match status" value="1"/>
</dbReference>
<comment type="caution">
    <text evidence="5">The sequence shown here is derived from an EMBL/GenBank/DDBJ whole genome shotgun (WGS) entry which is preliminary data.</text>
</comment>
<dbReference type="InterPro" id="IPR000277">
    <property type="entry name" value="Cys/Met-Metab_PyrdxlP-dep_enz"/>
</dbReference>
<keyword evidence="2 3" id="KW-0663">Pyridoxal phosphate</keyword>
<dbReference type="GO" id="GO:0005737">
    <property type="term" value="C:cytoplasm"/>
    <property type="evidence" value="ECO:0007669"/>
    <property type="project" value="TreeGrafter"/>
</dbReference>
<evidence type="ECO:0000256" key="1">
    <source>
        <dbReference type="ARBA" id="ARBA00001933"/>
    </source>
</evidence>
<dbReference type="SUPFAM" id="SSF53383">
    <property type="entry name" value="PLP-dependent transferases"/>
    <property type="match status" value="1"/>
</dbReference>
<dbReference type="InterPro" id="IPR015421">
    <property type="entry name" value="PyrdxlP-dep_Trfase_major"/>
</dbReference>
<dbReference type="OrthoDB" id="9803729at2"/>
<dbReference type="GO" id="GO:0030170">
    <property type="term" value="F:pyridoxal phosphate binding"/>
    <property type="evidence" value="ECO:0007669"/>
    <property type="project" value="InterPro"/>
</dbReference>
<dbReference type="InterPro" id="IPR015424">
    <property type="entry name" value="PyrdxlP-dep_Trfase"/>
</dbReference>